<dbReference type="EMBL" id="NMPZ01000028">
    <property type="protein sequence ID" value="OXL42925.1"/>
    <property type="molecule type" value="Genomic_DNA"/>
</dbReference>
<dbReference type="PROSITE" id="PS51257">
    <property type="entry name" value="PROKAR_LIPOPROTEIN"/>
    <property type="match status" value="1"/>
</dbReference>
<dbReference type="Proteomes" id="UP000215155">
    <property type="component" value="Unassembled WGS sequence"/>
</dbReference>
<organism evidence="9 10">
    <name type="scientific">Segatella copri</name>
    <dbReference type="NCBI Taxonomy" id="165179"/>
    <lineage>
        <taxon>Bacteria</taxon>
        <taxon>Pseudomonadati</taxon>
        <taxon>Bacteroidota</taxon>
        <taxon>Bacteroidia</taxon>
        <taxon>Bacteroidales</taxon>
        <taxon>Prevotellaceae</taxon>
        <taxon>Segatella</taxon>
    </lineage>
</organism>
<proteinExistence type="inferred from homology"/>
<keyword evidence="5" id="KW-0998">Cell outer membrane</keyword>
<dbReference type="GO" id="GO:0009279">
    <property type="term" value="C:cell outer membrane"/>
    <property type="evidence" value="ECO:0007669"/>
    <property type="project" value="UniProtKB-SubCell"/>
</dbReference>
<comment type="subcellular location">
    <subcellularLocation>
        <location evidence="1">Cell outer membrane</location>
    </subcellularLocation>
</comment>
<name>A0AA91THP4_9BACT</name>
<feature type="chain" id="PRO_5041660577" evidence="6">
    <location>
        <begin position="24"/>
        <end position="466"/>
    </location>
</feature>
<accession>A0AA91THP4</accession>
<sequence>MNMNYNKILAIGFIGLALFSSCADDLDKEPKLNLTDKEIFADSQHIESNLLGIYGSAKSIIGLRLFNFNVARGDEFINQSVNANEAIASYEMTVGQTTSDNTETWTKLYQTINNANTFLEKINDAKEIAGDNYGKWVAEAKFVRALSYYYLNSLYAQPYLLNKDAKSVPLRLKSEDNTGNNNLKRSTVAEIDAQILEDLSDENINNLPAAAGTYDAVTRTTQGAAHVLRQRIYMEQGQWDKAIEEGLAVKGYSLEGDISNLFKSPFITNETIFSFPMSETNRGSRQSAPAYYFYDGTRFVIDYTSGILSKAGYSITNDARVKELTGKVGTQPISTKFKDSQNYLDWTPVFRYAEVLLNLAESYYQNGDEPSARKYLNEVRRRSVKESDDVIDISSLTREALKTAIYNERRAEFIGEGIRSLDIHRRGEDFIKQGGTVKEIHITPATNGYIWPIPTIESSANKLIEE</sequence>
<comment type="caution">
    <text evidence="9">The sequence shown here is derived from an EMBL/GenBank/DDBJ whole genome shotgun (WGS) entry which is preliminary data.</text>
</comment>
<dbReference type="SUPFAM" id="SSF48452">
    <property type="entry name" value="TPR-like"/>
    <property type="match status" value="1"/>
</dbReference>
<dbReference type="InterPro" id="IPR012944">
    <property type="entry name" value="SusD_RagB_dom"/>
</dbReference>
<evidence type="ECO:0000259" key="8">
    <source>
        <dbReference type="Pfam" id="PF14322"/>
    </source>
</evidence>
<evidence type="ECO:0000256" key="1">
    <source>
        <dbReference type="ARBA" id="ARBA00004442"/>
    </source>
</evidence>
<feature type="domain" description="SusD-like N-terminal" evidence="8">
    <location>
        <begin position="26"/>
        <end position="234"/>
    </location>
</feature>
<dbReference type="CDD" id="cd08977">
    <property type="entry name" value="SusD"/>
    <property type="match status" value="1"/>
</dbReference>
<evidence type="ECO:0000256" key="5">
    <source>
        <dbReference type="ARBA" id="ARBA00023237"/>
    </source>
</evidence>
<dbReference type="Gene3D" id="1.25.40.390">
    <property type="match status" value="1"/>
</dbReference>
<evidence type="ECO:0000256" key="2">
    <source>
        <dbReference type="ARBA" id="ARBA00006275"/>
    </source>
</evidence>
<evidence type="ECO:0000313" key="10">
    <source>
        <dbReference type="Proteomes" id="UP000215155"/>
    </source>
</evidence>
<evidence type="ECO:0000313" key="9">
    <source>
        <dbReference type="EMBL" id="OXL42925.1"/>
    </source>
</evidence>
<dbReference type="InterPro" id="IPR033985">
    <property type="entry name" value="SusD-like_N"/>
</dbReference>
<keyword evidence="4" id="KW-0472">Membrane</keyword>
<reference evidence="9 10" key="1">
    <citation type="submission" date="2017-07" db="EMBL/GenBank/DDBJ databases">
        <title>Draft genome sequence of Prevotella copri isolated from the gut of healthy adult Indian.</title>
        <authorList>
            <person name="Das B."/>
            <person name="Bag S."/>
            <person name="Ghosh T.S."/>
        </authorList>
    </citation>
    <scope>NUCLEOTIDE SEQUENCE [LARGE SCALE GENOMIC DNA]</scope>
    <source>
        <strain evidence="9 10">Indica</strain>
    </source>
</reference>
<feature type="domain" description="RagB/SusD" evidence="7">
    <location>
        <begin position="336"/>
        <end position="425"/>
    </location>
</feature>
<dbReference type="Pfam" id="PF14322">
    <property type="entry name" value="SusD-like_3"/>
    <property type="match status" value="1"/>
</dbReference>
<evidence type="ECO:0000256" key="3">
    <source>
        <dbReference type="ARBA" id="ARBA00022729"/>
    </source>
</evidence>
<comment type="similarity">
    <text evidence="2">Belongs to the SusD family.</text>
</comment>
<evidence type="ECO:0000256" key="6">
    <source>
        <dbReference type="SAM" id="SignalP"/>
    </source>
</evidence>
<dbReference type="AlphaFoldDB" id="A0AA91THP4"/>
<keyword evidence="3 6" id="KW-0732">Signal</keyword>
<gene>
    <name evidence="9" type="ORF">CFT61_13720</name>
</gene>
<protein>
    <submittedName>
        <fullName evidence="9">RagB/SusD family nutrient uptake outer membrane protein</fullName>
    </submittedName>
</protein>
<evidence type="ECO:0000259" key="7">
    <source>
        <dbReference type="Pfam" id="PF07980"/>
    </source>
</evidence>
<dbReference type="InterPro" id="IPR011990">
    <property type="entry name" value="TPR-like_helical_dom_sf"/>
</dbReference>
<evidence type="ECO:0000256" key="4">
    <source>
        <dbReference type="ARBA" id="ARBA00023136"/>
    </source>
</evidence>
<dbReference type="Pfam" id="PF07980">
    <property type="entry name" value="SusD_RagB"/>
    <property type="match status" value="1"/>
</dbReference>
<feature type="signal peptide" evidence="6">
    <location>
        <begin position="1"/>
        <end position="23"/>
    </location>
</feature>